<protein>
    <submittedName>
        <fullName evidence="2">Uncharacterized protein</fullName>
    </submittedName>
</protein>
<feature type="region of interest" description="Disordered" evidence="1">
    <location>
        <begin position="1"/>
        <end position="35"/>
    </location>
</feature>
<evidence type="ECO:0000313" key="2">
    <source>
        <dbReference type="EMBL" id="GAA4554812.1"/>
    </source>
</evidence>
<gene>
    <name evidence="2" type="ORF">GCM10023175_53660</name>
</gene>
<dbReference type="Proteomes" id="UP001501598">
    <property type="component" value="Unassembled WGS sequence"/>
</dbReference>
<evidence type="ECO:0000256" key="1">
    <source>
        <dbReference type="SAM" id="MobiDB-lite"/>
    </source>
</evidence>
<name>A0ABP8RZN4_9PSEU</name>
<comment type="caution">
    <text evidence="2">The sequence shown here is derived from an EMBL/GenBank/DDBJ whole genome shotgun (WGS) entry which is preliminary data.</text>
</comment>
<accession>A0ABP8RZN4</accession>
<dbReference type="RefSeq" id="WP_345424370.1">
    <property type="nucleotide sequence ID" value="NZ_BAABGT010000086.1"/>
</dbReference>
<keyword evidence="3" id="KW-1185">Reference proteome</keyword>
<reference evidence="3" key="1">
    <citation type="journal article" date="2019" name="Int. J. Syst. Evol. Microbiol.">
        <title>The Global Catalogue of Microorganisms (GCM) 10K type strain sequencing project: providing services to taxonomists for standard genome sequencing and annotation.</title>
        <authorList>
            <consortium name="The Broad Institute Genomics Platform"/>
            <consortium name="The Broad Institute Genome Sequencing Center for Infectious Disease"/>
            <person name="Wu L."/>
            <person name="Ma J."/>
        </authorList>
    </citation>
    <scope>NUCLEOTIDE SEQUENCE [LARGE SCALE GENOMIC DNA]</scope>
    <source>
        <strain evidence="3">JCM 17906</strain>
    </source>
</reference>
<proteinExistence type="predicted"/>
<dbReference type="EMBL" id="BAABGT010000086">
    <property type="protein sequence ID" value="GAA4554812.1"/>
    <property type="molecule type" value="Genomic_DNA"/>
</dbReference>
<sequence length="359" mass="39765">MTNETDEPDDQRHDDEAVDESSETVGEAERFDDEVRRPVEDFLDLQGRLARAADNPAIRRAADEAAKILQSHISPMMDQLSDVYRLNVDIESLVGPSNETMNRVRDSIQAVQASLPDYSSFLPRLELGQEILAAVRSVDAQSFIDAYMRCCPPNWSDDQKNDYVDPLSDLAEAGYPTAWVPRSSVLQELLDAPEADRAAVFERNRDEVLQDCVAVLREVTSPELAELATLLGKALDAAVDGHLEPAQSLAASIVDTTLRKVVPPTKYQYYAKVKDEIRQRHDNASIAEMRWALSHVPVIIALGKFHDGDAIPENFNRHASAHAVSLRQYSPANAVIACALATSLLRQLHESPDEINEAA</sequence>
<evidence type="ECO:0000313" key="3">
    <source>
        <dbReference type="Proteomes" id="UP001501598"/>
    </source>
</evidence>
<organism evidence="2 3">
    <name type="scientific">Pseudonocardia xishanensis</name>
    <dbReference type="NCBI Taxonomy" id="630995"/>
    <lineage>
        <taxon>Bacteria</taxon>
        <taxon>Bacillati</taxon>
        <taxon>Actinomycetota</taxon>
        <taxon>Actinomycetes</taxon>
        <taxon>Pseudonocardiales</taxon>
        <taxon>Pseudonocardiaceae</taxon>
        <taxon>Pseudonocardia</taxon>
    </lineage>
</organism>